<dbReference type="Proteomes" id="UP000481153">
    <property type="component" value="Unassembled WGS sequence"/>
</dbReference>
<proteinExistence type="inferred from homology"/>
<dbReference type="PROSITE" id="PS50006">
    <property type="entry name" value="FHA_DOMAIN"/>
    <property type="match status" value="1"/>
</dbReference>
<name>A0A6G0XK58_9STRA</name>
<dbReference type="GO" id="GO:0004842">
    <property type="term" value="F:ubiquitin-protein transferase activity"/>
    <property type="evidence" value="ECO:0007669"/>
    <property type="project" value="TreeGrafter"/>
</dbReference>
<protein>
    <recommendedName>
        <fullName evidence="2">E3 ubiquitin-protein ligase CHFR</fullName>
    </recommendedName>
</protein>
<dbReference type="SMART" id="SM00240">
    <property type="entry name" value="FHA"/>
    <property type="match status" value="1"/>
</dbReference>
<dbReference type="PROSITE" id="PS50089">
    <property type="entry name" value="ZF_RING_2"/>
    <property type="match status" value="1"/>
</dbReference>
<dbReference type="PANTHER" id="PTHR16079:SF4">
    <property type="entry name" value="E3 UBIQUITIN-PROTEIN LIGASE CHFR"/>
    <property type="match status" value="1"/>
</dbReference>
<dbReference type="SUPFAM" id="SSF57850">
    <property type="entry name" value="RING/U-box"/>
    <property type="match status" value="1"/>
</dbReference>
<dbReference type="GO" id="GO:0016567">
    <property type="term" value="P:protein ubiquitination"/>
    <property type="evidence" value="ECO:0007669"/>
    <property type="project" value="TreeGrafter"/>
</dbReference>
<dbReference type="SUPFAM" id="SSF49879">
    <property type="entry name" value="SMAD/FHA domain"/>
    <property type="match status" value="1"/>
</dbReference>
<keyword evidence="10" id="KW-1185">Reference proteome</keyword>
<keyword evidence="5" id="KW-0862">Zinc</keyword>
<dbReference type="Pfam" id="PF13639">
    <property type="entry name" value="zf-RING_2"/>
    <property type="match status" value="1"/>
</dbReference>
<evidence type="ECO:0000256" key="4">
    <source>
        <dbReference type="ARBA" id="ARBA00022771"/>
    </source>
</evidence>
<dbReference type="InterPro" id="IPR052256">
    <property type="entry name" value="E3_ubiquitin-ligase_CHFR"/>
</dbReference>
<keyword evidence="4 6" id="KW-0863">Zinc-finger</keyword>
<feature type="domain" description="RING-type" evidence="8">
    <location>
        <begin position="174"/>
        <end position="212"/>
    </location>
</feature>
<evidence type="ECO:0000259" key="7">
    <source>
        <dbReference type="PROSITE" id="PS50006"/>
    </source>
</evidence>
<dbReference type="GO" id="GO:0006511">
    <property type="term" value="P:ubiquitin-dependent protein catabolic process"/>
    <property type="evidence" value="ECO:0007669"/>
    <property type="project" value="TreeGrafter"/>
</dbReference>
<comment type="caution">
    <text evidence="9">The sequence shown here is derived from an EMBL/GenBank/DDBJ whole genome shotgun (WGS) entry which is preliminary data.</text>
</comment>
<comment type="similarity">
    <text evidence="1">Belongs to the CHFR family.</text>
</comment>
<reference evidence="9 10" key="1">
    <citation type="submission" date="2019-07" db="EMBL/GenBank/DDBJ databases">
        <title>Genomics analysis of Aphanomyces spp. identifies a new class of oomycete effector associated with host adaptation.</title>
        <authorList>
            <person name="Gaulin E."/>
        </authorList>
    </citation>
    <scope>NUCLEOTIDE SEQUENCE [LARGE SCALE GENOMIC DNA]</scope>
    <source>
        <strain evidence="9 10">ATCC 201684</strain>
    </source>
</reference>
<evidence type="ECO:0000256" key="2">
    <source>
        <dbReference type="ARBA" id="ARBA00017908"/>
    </source>
</evidence>
<dbReference type="InterPro" id="IPR008984">
    <property type="entry name" value="SMAD_FHA_dom_sf"/>
</dbReference>
<evidence type="ECO:0000313" key="9">
    <source>
        <dbReference type="EMBL" id="KAF0740607.1"/>
    </source>
</evidence>
<dbReference type="SMART" id="SM00184">
    <property type="entry name" value="RING"/>
    <property type="match status" value="1"/>
</dbReference>
<accession>A0A6G0XK58</accession>
<dbReference type="GO" id="GO:0008270">
    <property type="term" value="F:zinc ion binding"/>
    <property type="evidence" value="ECO:0007669"/>
    <property type="project" value="UniProtKB-KW"/>
</dbReference>
<dbReference type="InterPro" id="IPR013083">
    <property type="entry name" value="Znf_RING/FYVE/PHD"/>
</dbReference>
<evidence type="ECO:0000313" key="10">
    <source>
        <dbReference type="Proteomes" id="UP000481153"/>
    </source>
</evidence>
<evidence type="ECO:0000256" key="3">
    <source>
        <dbReference type="ARBA" id="ARBA00022723"/>
    </source>
</evidence>
<feature type="domain" description="FHA" evidence="7">
    <location>
        <begin position="25"/>
        <end position="85"/>
    </location>
</feature>
<organism evidence="9 10">
    <name type="scientific">Aphanomyces euteiches</name>
    <dbReference type="NCBI Taxonomy" id="100861"/>
    <lineage>
        <taxon>Eukaryota</taxon>
        <taxon>Sar</taxon>
        <taxon>Stramenopiles</taxon>
        <taxon>Oomycota</taxon>
        <taxon>Saprolegniomycetes</taxon>
        <taxon>Saprolegniales</taxon>
        <taxon>Verrucalvaceae</taxon>
        <taxon>Aphanomyces</taxon>
    </lineage>
</organism>
<keyword evidence="3" id="KW-0479">Metal-binding</keyword>
<dbReference type="GO" id="GO:0005634">
    <property type="term" value="C:nucleus"/>
    <property type="evidence" value="ECO:0007669"/>
    <property type="project" value="TreeGrafter"/>
</dbReference>
<evidence type="ECO:0000256" key="1">
    <source>
        <dbReference type="ARBA" id="ARBA00005797"/>
    </source>
</evidence>
<dbReference type="Gene3D" id="3.30.40.10">
    <property type="entry name" value="Zinc/RING finger domain, C3HC4 (zinc finger)"/>
    <property type="match status" value="1"/>
</dbReference>
<dbReference type="PANTHER" id="PTHR16079">
    <property type="entry name" value="UBIQUITIN LIGASE PROTEIN CHFR"/>
    <property type="match status" value="1"/>
</dbReference>
<sequence length="352" mass="40089">MLENESPGPHQENEPHVLTFELASVCIGRSRDCELSLSSEISLSRVVSKKHARLYPCMFENNQEVRWFLKDLDSKHGTSVNGQDLKPDNSVQVFDGDNIVLARQHGDHFQIKCHLRGRGNSKLVLITYCPLNSKVRSSSSGEKRKSEPKDMAMKKKFRSLEADPRNHSESPLKCSICFEFFMDSLTLSCSHTFCGSCLRHWFLHSMTCPTCRVHVTDMPVRTRALDDLCAQLVDPKDTAWIARQEAFLSEQARLTKKARKIRHAFLETQSLPWPKVWTLWDDAGDNRQAFLQAVSTAIGVVREAWCEAIGLTESAIDAFPKAKLAIAARNLLEDVSDRTDLRHRLRMFLRYG</sequence>
<evidence type="ECO:0000256" key="6">
    <source>
        <dbReference type="PROSITE-ProRule" id="PRU00175"/>
    </source>
</evidence>
<dbReference type="Pfam" id="PF00498">
    <property type="entry name" value="FHA"/>
    <property type="match status" value="1"/>
</dbReference>
<dbReference type="InterPro" id="IPR000253">
    <property type="entry name" value="FHA_dom"/>
</dbReference>
<dbReference type="CDD" id="cd00060">
    <property type="entry name" value="FHA"/>
    <property type="match status" value="1"/>
</dbReference>
<dbReference type="Gene3D" id="2.60.200.20">
    <property type="match status" value="1"/>
</dbReference>
<dbReference type="InterPro" id="IPR017907">
    <property type="entry name" value="Znf_RING_CS"/>
</dbReference>
<dbReference type="AlphaFoldDB" id="A0A6G0XK58"/>
<dbReference type="EMBL" id="VJMJ01000048">
    <property type="protein sequence ID" value="KAF0740607.1"/>
    <property type="molecule type" value="Genomic_DNA"/>
</dbReference>
<dbReference type="InterPro" id="IPR001841">
    <property type="entry name" value="Znf_RING"/>
</dbReference>
<dbReference type="PROSITE" id="PS00518">
    <property type="entry name" value="ZF_RING_1"/>
    <property type="match status" value="1"/>
</dbReference>
<gene>
    <name evidence="9" type="ORF">Ae201684_003984</name>
</gene>
<evidence type="ECO:0000256" key="5">
    <source>
        <dbReference type="ARBA" id="ARBA00022833"/>
    </source>
</evidence>
<dbReference type="VEuPathDB" id="FungiDB:AeMF1_009187"/>
<evidence type="ECO:0000259" key="8">
    <source>
        <dbReference type="PROSITE" id="PS50089"/>
    </source>
</evidence>